<dbReference type="EMBL" id="CAJVQC010046267">
    <property type="protein sequence ID" value="CAG8782763.1"/>
    <property type="molecule type" value="Genomic_DNA"/>
</dbReference>
<feature type="non-terminal residue" evidence="1">
    <location>
        <position position="225"/>
    </location>
</feature>
<name>A0ACA9R948_9GLOM</name>
<feature type="non-terminal residue" evidence="1">
    <location>
        <position position="1"/>
    </location>
</feature>
<gene>
    <name evidence="1" type="ORF">RPERSI_LOCUS17847</name>
</gene>
<evidence type="ECO:0000313" key="2">
    <source>
        <dbReference type="Proteomes" id="UP000789920"/>
    </source>
</evidence>
<keyword evidence="2" id="KW-1185">Reference proteome</keyword>
<accession>A0ACA9R948</accession>
<sequence length="225" mass="25211">ISITYYDQVDLSNGNITIYQIIDSKHAIIRQIVSGVNNQYCSLSSDGNSVIINVISSTFNSPGQKYYIQVDTDFVKSRSIKDPLLGVQSRIWQFSTDDISANNMHTGSIQGLLHLTADGTQMFLQMNNKDKSAFFASLKNELSQIIPVKSERLSSREVHQVLYGGAPFEQVQLFFTISDSNDNTQRSASLVVQDLNTMVRNSDITIISVGNFTKYLDKNYGFVIR</sequence>
<reference evidence="1" key="1">
    <citation type="submission" date="2021-06" db="EMBL/GenBank/DDBJ databases">
        <authorList>
            <person name="Kallberg Y."/>
            <person name="Tangrot J."/>
            <person name="Rosling A."/>
        </authorList>
    </citation>
    <scope>NUCLEOTIDE SEQUENCE</scope>
    <source>
        <strain evidence="1">MA461A</strain>
    </source>
</reference>
<organism evidence="1 2">
    <name type="scientific">Racocetra persica</name>
    <dbReference type="NCBI Taxonomy" id="160502"/>
    <lineage>
        <taxon>Eukaryota</taxon>
        <taxon>Fungi</taxon>
        <taxon>Fungi incertae sedis</taxon>
        <taxon>Mucoromycota</taxon>
        <taxon>Glomeromycotina</taxon>
        <taxon>Glomeromycetes</taxon>
        <taxon>Diversisporales</taxon>
        <taxon>Gigasporaceae</taxon>
        <taxon>Racocetra</taxon>
    </lineage>
</organism>
<evidence type="ECO:0000313" key="1">
    <source>
        <dbReference type="EMBL" id="CAG8782763.1"/>
    </source>
</evidence>
<proteinExistence type="predicted"/>
<dbReference type="Proteomes" id="UP000789920">
    <property type="component" value="Unassembled WGS sequence"/>
</dbReference>
<protein>
    <submittedName>
        <fullName evidence="1">27077_t:CDS:1</fullName>
    </submittedName>
</protein>
<comment type="caution">
    <text evidence="1">The sequence shown here is derived from an EMBL/GenBank/DDBJ whole genome shotgun (WGS) entry which is preliminary data.</text>
</comment>